<protein>
    <submittedName>
        <fullName evidence="1">Vacuolar protein-sorting-associated protein 24</fullName>
    </submittedName>
</protein>
<evidence type="ECO:0000313" key="2">
    <source>
        <dbReference type="Proteomes" id="UP001165960"/>
    </source>
</evidence>
<name>A0ACC2UQ26_9FUNG</name>
<sequence>MMNFFRQPTPEELVSQNFTRISRLNPTSLKNGGPAIRGQERTIDRQIRGIEAEERKVKLSIKQVAKRNDVKSCRILAKEIVRSRKHKERLHTSKAQLNSVMMQLQHQTAMAKMAGSLQKSAEVMKLVNKLIKLPEISAAMMEMSKELTKIGIIEEMMEDTLEGLDPEDLEDDAEEEVSKVLFEITDGLFGDVQKVQDIPLKSEIKASDKATEPEQEDEDWEGMQARLSALRS</sequence>
<comment type="caution">
    <text evidence="1">The sequence shown here is derived from an EMBL/GenBank/DDBJ whole genome shotgun (WGS) entry which is preliminary data.</text>
</comment>
<dbReference type="Proteomes" id="UP001165960">
    <property type="component" value="Unassembled WGS sequence"/>
</dbReference>
<gene>
    <name evidence="1" type="primary">VPS24_1</name>
    <name evidence="1" type="ORF">DSO57_1019922</name>
</gene>
<organism evidence="1 2">
    <name type="scientific">Entomophthora muscae</name>
    <dbReference type="NCBI Taxonomy" id="34485"/>
    <lineage>
        <taxon>Eukaryota</taxon>
        <taxon>Fungi</taxon>
        <taxon>Fungi incertae sedis</taxon>
        <taxon>Zoopagomycota</taxon>
        <taxon>Entomophthoromycotina</taxon>
        <taxon>Entomophthoromycetes</taxon>
        <taxon>Entomophthorales</taxon>
        <taxon>Entomophthoraceae</taxon>
        <taxon>Entomophthora</taxon>
    </lineage>
</organism>
<reference evidence="1" key="1">
    <citation type="submission" date="2022-04" db="EMBL/GenBank/DDBJ databases">
        <title>Genome of the entomopathogenic fungus Entomophthora muscae.</title>
        <authorList>
            <person name="Elya C."/>
            <person name="Lovett B.R."/>
            <person name="Lee E."/>
            <person name="Macias A.M."/>
            <person name="Hajek A.E."/>
            <person name="De Bivort B.L."/>
            <person name="Kasson M.T."/>
            <person name="De Fine Licht H.H."/>
            <person name="Stajich J.E."/>
        </authorList>
    </citation>
    <scope>NUCLEOTIDE SEQUENCE</scope>
    <source>
        <strain evidence="1">Berkeley</strain>
    </source>
</reference>
<dbReference type="EMBL" id="QTSX02000091">
    <property type="protein sequence ID" value="KAJ9088770.1"/>
    <property type="molecule type" value="Genomic_DNA"/>
</dbReference>
<proteinExistence type="predicted"/>
<keyword evidence="2" id="KW-1185">Reference proteome</keyword>
<accession>A0ACC2UQ26</accession>
<evidence type="ECO:0000313" key="1">
    <source>
        <dbReference type="EMBL" id="KAJ9088770.1"/>
    </source>
</evidence>